<evidence type="ECO:0000313" key="1">
    <source>
        <dbReference type="EMBL" id="MFD3001361.1"/>
    </source>
</evidence>
<name>A0ABW6BVS4_9BACT</name>
<protein>
    <submittedName>
        <fullName evidence="1">Uncharacterized protein</fullName>
    </submittedName>
</protein>
<evidence type="ECO:0000313" key="2">
    <source>
        <dbReference type="Proteomes" id="UP001597641"/>
    </source>
</evidence>
<gene>
    <name evidence="1" type="ORF">ACFS7Z_13385</name>
</gene>
<comment type="caution">
    <text evidence="1">The sequence shown here is derived from an EMBL/GenBank/DDBJ whole genome shotgun (WGS) entry which is preliminary data.</text>
</comment>
<organism evidence="1 2">
    <name type="scientific">Pontibacter toksunensis</name>
    <dbReference type="NCBI Taxonomy" id="1332631"/>
    <lineage>
        <taxon>Bacteria</taxon>
        <taxon>Pseudomonadati</taxon>
        <taxon>Bacteroidota</taxon>
        <taxon>Cytophagia</taxon>
        <taxon>Cytophagales</taxon>
        <taxon>Hymenobacteraceae</taxon>
        <taxon>Pontibacter</taxon>
    </lineage>
</organism>
<sequence>MPGQINKPVPELRHVAIQREPVAKPGSVIVGMSKLFSSPEVNSFVLYTVK</sequence>
<dbReference type="Proteomes" id="UP001597641">
    <property type="component" value="Unassembled WGS sequence"/>
</dbReference>
<proteinExistence type="predicted"/>
<dbReference type="EMBL" id="JBHUOX010000009">
    <property type="protein sequence ID" value="MFD3001361.1"/>
    <property type="molecule type" value="Genomic_DNA"/>
</dbReference>
<reference evidence="2" key="1">
    <citation type="journal article" date="2019" name="Int. J. Syst. Evol. Microbiol.">
        <title>The Global Catalogue of Microorganisms (GCM) 10K type strain sequencing project: providing services to taxonomists for standard genome sequencing and annotation.</title>
        <authorList>
            <consortium name="The Broad Institute Genomics Platform"/>
            <consortium name="The Broad Institute Genome Sequencing Center for Infectious Disease"/>
            <person name="Wu L."/>
            <person name="Ma J."/>
        </authorList>
    </citation>
    <scope>NUCLEOTIDE SEQUENCE [LARGE SCALE GENOMIC DNA]</scope>
    <source>
        <strain evidence="2">KCTC 23984</strain>
    </source>
</reference>
<dbReference type="RefSeq" id="WP_377485331.1">
    <property type="nucleotide sequence ID" value="NZ_JBHUOX010000009.1"/>
</dbReference>
<accession>A0ABW6BVS4</accession>
<keyword evidence="2" id="KW-1185">Reference proteome</keyword>